<evidence type="ECO:0000256" key="3">
    <source>
        <dbReference type="ARBA" id="ARBA00022691"/>
    </source>
</evidence>
<dbReference type="GO" id="GO:0008168">
    <property type="term" value="F:methyltransferase activity"/>
    <property type="evidence" value="ECO:0007669"/>
    <property type="project" value="UniProtKB-KW"/>
</dbReference>
<evidence type="ECO:0000256" key="4">
    <source>
        <dbReference type="ARBA" id="ARBA00048391"/>
    </source>
</evidence>
<evidence type="ECO:0000259" key="7">
    <source>
        <dbReference type="Pfam" id="PF17827"/>
    </source>
</evidence>
<dbReference type="PANTHER" id="PTHR18895:SF74">
    <property type="entry name" value="MTRF1L RELEASE FACTOR GLUTAMINE METHYLTRANSFERASE"/>
    <property type="match status" value="1"/>
</dbReference>
<dbReference type="GO" id="GO:0032259">
    <property type="term" value="P:methylation"/>
    <property type="evidence" value="ECO:0007669"/>
    <property type="project" value="UniProtKB-KW"/>
</dbReference>
<dbReference type="EMBL" id="CP028103">
    <property type="protein sequence ID" value="AVQ31164.1"/>
    <property type="molecule type" value="Genomic_DNA"/>
</dbReference>
<evidence type="ECO:0000256" key="2">
    <source>
        <dbReference type="ARBA" id="ARBA00022679"/>
    </source>
</evidence>
<accession>A0ABN5JJD0</accession>
<feature type="binding site" evidence="5">
    <location>
        <position position="275"/>
    </location>
    <ligand>
        <name>S-adenosyl-L-methionine</name>
        <dbReference type="ChEBI" id="CHEBI:59789"/>
    </ligand>
</feature>
<keyword evidence="9" id="KW-1185">Reference proteome</keyword>
<dbReference type="SUPFAM" id="SSF53335">
    <property type="entry name" value="S-adenosyl-L-methionine-dependent methyltransferases"/>
    <property type="match status" value="1"/>
</dbReference>
<evidence type="ECO:0000313" key="9">
    <source>
        <dbReference type="Proteomes" id="UP000241238"/>
    </source>
</evidence>
<dbReference type="InterPro" id="IPR040758">
    <property type="entry name" value="PrmC_N"/>
</dbReference>
<comment type="similarity">
    <text evidence="5">Belongs to the protein N5-glutamine methyltransferase family. PrmC subfamily.</text>
</comment>
<dbReference type="Proteomes" id="UP000241238">
    <property type="component" value="Chromosome"/>
</dbReference>
<organism evidence="8 9">
    <name type="scientific">Fusobacterium varium ATCC 27725</name>
    <dbReference type="NCBI Taxonomy" id="469618"/>
    <lineage>
        <taxon>Bacteria</taxon>
        <taxon>Fusobacteriati</taxon>
        <taxon>Fusobacteriota</taxon>
        <taxon>Fusobacteriia</taxon>
        <taxon>Fusobacteriales</taxon>
        <taxon>Fusobacteriaceae</taxon>
        <taxon>Fusobacterium</taxon>
    </lineage>
</organism>
<reference evidence="9" key="1">
    <citation type="journal article" date="2018" name="MSphere">
        <title>Fusobacterium Genomics Using MinION and Illumina Sequencing Enables Genome Completion and Correction.</title>
        <authorList>
            <person name="Todd S.M."/>
            <person name="Settlage R.E."/>
            <person name="Lahmers K.K."/>
            <person name="Slade D.J."/>
        </authorList>
    </citation>
    <scope>NUCLEOTIDE SEQUENCE [LARGE SCALE GENOMIC DNA]</scope>
    <source>
        <strain evidence="9">ATCC 27725</strain>
    </source>
</reference>
<sequence>MNLLEILNFSKEYLQKYSFSKPRLESEKVISNVLKLDRITLYAYFDMELSSEQKEKVKTYLKEMARKRIGFDELLKSKDIKVETVSYKEENLELLNKSAEYLKKYGVASPKLDAEYIFAYILGVNRLTLTLNFNKKIEEKDKEKIREYLILRGKNRKPLQYLLGEWEFYGYPFKVDERVLIPRSDTEILVEQCKFILNELENPKVLDIGTGSGAIAVTLGKECPNSVIIGADISEGALEVAEANREMNKAENVKFMKSDVFSSFKDMKFDFIISNPPYIPLEEYNKLMPEVLKYEPSSALTDNGNGYYFYSKISKEASDYLNKGGFLAFEVGYNQAETVKELMEENGFDIFAIVKDYGGIDRVVIGKKSGDK</sequence>
<keyword evidence="1 5" id="KW-0489">Methyltransferase</keyword>
<proteinExistence type="inferred from homology"/>
<feature type="binding site" evidence="5">
    <location>
        <position position="232"/>
    </location>
    <ligand>
        <name>S-adenosyl-L-methionine</name>
        <dbReference type="ChEBI" id="CHEBI:59789"/>
    </ligand>
</feature>
<dbReference type="InterPro" id="IPR050320">
    <property type="entry name" value="N5-glutamine_MTase"/>
</dbReference>
<dbReference type="NCBIfam" id="TIGR00536">
    <property type="entry name" value="hemK_fam"/>
    <property type="match status" value="1"/>
</dbReference>
<keyword evidence="3 5" id="KW-0949">S-adenosyl-L-methionine</keyword>
<dbReference type="CDD" id="cd02440">
    <property type="entry name" value="AdoMet_MTases"/>
    <property type="match status" value="1"/>
</dbReference>
<name>A0ABN5JJD0_FUSVA</name>
<comment type="function">
    <text evidence="5">Methylates the class 1 translation termination release factors RF1/PrfA and RF2/PrfB on the glutamine residue of the universally conserved GGQ motif.</text>
</comment>
<dbReference type="Gene3D" id="1.10.8.10">
    <property type="entry name" value="DNA helicase RuvA subunit, C-terminal domain"/>
    <property type="match status" value="2"/>
</dbReference>
<dbReference type="RefSeq" id="WP_005946921.1">
    <property type="nucleotide sequence ID" value="NZ_CP028103.1"/>
</dbReference>
<comment type="caution">
    <text evidence="5">Lacks conserved residue(s) required for the propagation of feature annotation.</text>
</comment>
<comment type="catalytic activity">
    <reaction evidence="4 5">
        <text>L-glutaminyl-[peptide chain release factor] + S-adenosyl-L-methionine = N(5)-methyl-L-glutaminyl-[peptide chain release factor] + S-adenosyl-L-homocysteine + H(+)</text>
        <dbReference type="Rhea" id="RHEA:42896"/>
        <dbReference type="Rhea" id="RHEA-COMP:10271"/>
        <dbReference type="Rhea" id="RHEA-COMP:10272"/>
        <dbReference type="ChEBI" id="CHEBI:15378"/>
        <dbReference type="ChEBI" id="CHEBI:30011"/>
        <dbReference type="ChEBI" id="CHEBI:57856"/>
        <dbReference type="ChEBI" id="CHEBI:59789"/>
        <dbReference type="ChEBI" id="CHEBI:61891"/>
        <dbReference type="EC" id="2.1.1.297"/>
    </reaction>
</comment>
<feature type="domain" description="Release factor glutamine methyltransferase N-terminal" evidence="7">
    <location>
        <begin position="93"/>
        <end position="164"/>
    </location>
</feature>
<feature type="binding site" evidence="5">
    <location>
        <begin position="209"/>
        <end position="213"/>
    </location>
    <ligand>
        <name>S-adenosyl-L-methionine</name>
        <dbReference type="ChEBI" id="CHEBI:59789"/>
    </ligand>
</feature>
<dbReference type="PANTHER" id="PTHR18895">
    <property type="entry name" value="HEMK METHYLTRANSFERASE"/>
    <property type="match status" value="1"/>
</dbReference>
<protein>
    <recommendedName>
        <fullName evidence="5">Release factor glutamine methyltransferase</fullName>
        <shortName evidence="5">RF MTase</shortName>
        <ecNumber evidence="5">2.1.1.297</ecNumber>
    </recommendedName>
    <alternativeName>
        <fullName evidence="5">N5-glutamine methyltransferase PrmC</fullName>
    </alternativeName>
    <alternativeName>
        <fullName evidence="5">Protein-(glutamine-N5) MTase PrmC</fullName>
    </alternativeName>
    <alternativeName>
        <fullName evidence="5">Protein-glutamine N-methyltransferase PrmC</fullName>
    </alternativeName>
</protein>
<evidence type="ECO:0000256" key="5">
    <source>
        <dbReference type="HAMAP-Rule" id="MF_02126"/>
    </source>
</evidence>
<dbReference type="EC" id="2.1.1.297" evidence="5"/>
<dbReference type="GeneID" id="77467938"/>
<dbReference type="InterPro" id="IPR002052">
    <property type="entry name" value="DNA_methylase_N6_adenine_CS"/>
</dbReference>
<feature type="domain" description="Methyltransferase small" evidence="6">
    <location>
        <begin position="196"/>
        <end position="286"/>
    </location>
</feature>
<evidence type="ECO:0000256" key="1">
    <source>
        <dbReference type="ARBA" id="ARBA00022603"/>
    </source>
</evidence>
<dbReference type="Pfam" id="PF05175">
    <property type="entry name" value="MTS"/>
    <property type="match status" value="1"/>
</dbReference>
<dbReference type="InterPro" id="IPR007848">
    <property type="entry name" value="Small_mtfrase_dom"/>
</dbReference>
<dbReference type="PROSITE" id="PS00092">
    <property type="entry name" value="N6_MTASE"/>
    <property type="match status" value="1"/>
</dbReference>
<dbReference type="InterPro" id="IPR029063">
    <property type="entry name" value="SAM-dependent_MTases_sf"/>
</dbReference>
<evidence type="ECO:0000259" key="6">
    <source>
        <dbReference type="Pfam" id="PF05175"/>
    </source>
</evidence>
<dbReference type="InterPro" id="IPR004556">
    <property type="entry name" value="HemK-like"/>
</dbReference>
<dbReference type="NCBIfam" id="TIGR03534">
    <property type="entry name" value="RF_mod_PrmC"/>
    <property type="match status" value="1"/>
</dbReference>
<keyword evidence="2 5" id="KW-0808">Transferase</keyword>
<dbReference type="HAMAP" id="MF_02126">
    <property type="entry name" value="RF_methyltr_PrmC"/>
    <property type="match status" value="1"/>
</dbReference>
<dbReference type="InterPro" id="IPR019874">
    <property type="entry name" value="RF_methyltr_PrmC"/>
</dbReference>
<evidence type="ECO:0000313" key="8">
    <source>
        <dbReference type="EMBL" id="AVQ31164.1"/>
    </source>
</evidence>
<dbReference type="Pfam" id="PF17827">
    <property type="entry name" value="PrmC_N"/>
    <property type="match status" value="2"/>
</dbReference>
<feature type="binding site" evidence="5">
    <location>
        <begin position="275"/>
        <end position="278"/>
    </location>
    <ligand>
        <name>substrate</name>
    </ligand>
</feature>
<feature type="domain" description="Release factor glutamine methyltransferase N-terminal" evidence="7">
    <location>
        <begin position="5"/>
        <end position="66"/>
    </location>
</feature>
<gene>
    <name evidence="5 8" type="primary">prmC</name>
    <name evidence="8" type="ORF">C4N18_08030</name>
</gene>
<dbReference type="Gene3D" id="3.40.50.150">
    <property type="entry name" value="Vaccinia Virus protein VP39"/>
    <property type="match status" value="1"/>
</dbReference>